<dbReference type="PROSITE" id="PS50109">
    <property type="entry name" value="HIS_KIN"/>
    <property type="match status" value="1"/>
</dbReference>
<evidence type="ECO:0000259" key="13">
    <source>
        <dbReference type="PROSITE" id="PS50885"/>
    </source>
</evidence>
<keyword evidence="9" id="KW-0902">Two-component regulatory system</keyword>
<organism evidence="14 15">
    <name type="scientific">Mycobacterium ulcerans str. Harvey</name>
    <dbReference type="NCBI Taxonomy" id="1299332"/>
    <lineage>
        <taxon>Bacteria</taxon>
        <taxon>Bacillati</taxon>
        <taxon>Actinomycetota</taxon>
        <taxon>Actinomycetes</taxon>
        <taxon>Mycobacteriales</taxon>
        <taxon>Mycobacteriaceae</taxon>
        <taxon>Mycobacterium</taxon>
        <taxon>Mycobacterium ulcerans group</taxon>
    </lineage>
</organism>
<keyword evidence="10" id="KW-0472">Membrane</keyword>
<comment type="subcellular location">
    <subcellularLocation>
        <location evidence="2">Cell membrane</location>
    </subcellularLocation>
</comment>
<dbReference type="SMART" id="SM00388">
    <property type="entry name" value="HisKA"/>
    <property type="match status" value="1"/>
</dbReference>
<name>A0ABN0R1P7_MYCUL</name>
<dbReference type="Proteomes" id="UP000020681">
    <property type="component" value="Unassembled WGS sequence"/>
</dbReference>
<dbReference type="InterPro" id="IPR003661">
    <property type="entry name" value="HisK_dim/P_dom"/>
</dbReference>
<dbReference type="CDD" id="cd00082">
    <property type="entry name" value="HisKA"/>
    <property type="match status" value="1"/>
</dbReference>
<dbReference type="SUPFAM" id="SSF47384">
    <property type="entry name" value="Homodimeric domain of signal transducing histidine kinase"/>
    <property type="match status" value="1"/>
</dbReference>
<sequence>MTRQLRQLMIGAGLVTLVVAALLLVLVSRAALAPLDRLAALAKDITTGDRGRRLRPSRGDTELGRAASAFDGMLDALEDSELRAQQAATAAQRAENATRQFLVDAAHELRTPIAGMQVAAEQLASSAGQQQEDPAARGQYRRASLLLSDARRAGRLVADMLDLSRIDAGLPLDRHDTDLAEIVDAESQRTTMLAPQITVTRSGLGTLTVAADPTRVAQILSNLLDNARRYTPAGGAIAIDLRAGQGVATVTVTDTGPGIPDDERNRIFERLVRLDAARTRDHGGAGLGLPIARALARAHGASWFVYRTRVVHDSGSLCRWRWPVALSERSGGTRFGNGGQAPPVQPGAHQLGD</sequence>
<dbReference type="Gene3D" id="6.10.340.10">
    <property type="match status" value="1"/>
</dbReference>
<dbReference type="CDD" id="cd06225">
    <property type="entry name" value="HAMP"/>
    <property type="match status" value="1"/>
</dbReference>
<reference evidence="14 15" key="1">
    <citation type="submission" date="2014-01" db="EMBL/GenBank/DDBJ databases">
        <authorList>
            <person name="Dobos K."/>
            <person name="Lenaerts A."/>
            <person name="Ordway D."/>
            <person name="DeGroote M.A."/>
            <person name="Parker T."/>
            <person name="Sizemore C."/>
            <person name="Tallon L.J."/>
            <person name="Sadzewicz L.K."/>
            <person name="Sengamalay N."/>
            <person name="Fraser C.M."/>
            <person name="Hine E."/>
            <person name="Shefchek K.A."/>
            <person name="Das S.P."/>
            <person name="Tettelin H."/>
        </authorList>
    </citation>
    <scope>NUCLEOTIDE SEQUENCE [LARGE SCALE GENOMIC DNA]</scope>
    <source>
        <strain evidence="14 15">Harvey</strain>
    </source>
</reference>
<dbReference type="PANTHER" id="PTHR45436:SF5">
    <property type="entry name" value="SENSOR HISTIDINE KINASE TRCS"/>
    <property type="match status" value="1"/>
</dbReference>
<dbReference type="PRINTS" id="PR00344">
    <property type="entry name" value="BCTRLSENSOR"/>
</dbReference>
<evidence type="ECO:0000256" key="4">
    <source>
        <dbReference type="ARBA" id="ARBA00022553"/>
    </source>
</evidence>
<keyword evidence="7" id="KW-0418">Kinase</keyword>
<feature type="region of interest" description="Disordered" evidence="11">
    <location>
        <begin position="331"/>
        <end position="353"/>
    </location>
</feature>
<evidence type="ECO:0000256" key="10">
    <source>
        <dbReference type="ARBA" id="ARBA00023136"/>
    </source>
</evidence>
<evidence type="ECO:0000256" key="6">
    <source>
        <dbReference type="ARBA" id="ARBA00022692"/>
    </source>
</evidence>
<dbReference type="Gene3D" id="1.10.287.130">
    <property type="match status" value="1"/>
</dbReference>
<dbReference type="PROSITE" id="PS50885">
    <property type="entry name" value="HAMP"/>
    <property type="match status" value="1"/>
</dbReference>
<dbReference type="SUPFAM" id="SSF55874">
    <property type="entry name" value="ATPase domain of HSP90 chaperone/DNA topoisomerase II/histidine kinase"/>
    <property type="match status" value="1"/>
</dbReference>
<feature type="domain" description="HAMP" evidence="13">
    <location>
        <begin position="29"/>
        <end position="82"/>
    </location>
</feature>
<dbReference type="InterPro" id="IPR003594">
    <property type="entry name" value="HATPase_dom"/>
</dbReference>
<keyword evidence="6" id="KW-0812">Transmembrane</keyword>
<evidence type="ECO:0000256" key="11">
    <source>
        <dbReference type="SAM" id="MobiDB-lite"/>
    </source>
</evidence>
<dbReference type="InterPro" id="IPR004358">
    <property type="entry name" value="Sig_transdc_His_kin-like_C"/>
</dbReference>
<dbReference type="SMART" id="SM00387">
    <property type="entry name" value="HATPase_c"/>
    <property type="match status" value="1"/>
</dbReference>
<evidence type="ECO:0000259" key="12">
    <source>
        <dbReference type="PROSITE" id="PS50109"/>
    </source>
</evidence>
<feature type="domain" description="Histidine kinase" evidence="12">
    <location>
        <begin position="104"/>
        <end position="326"/>
    </location>
</feature>
<dbReference type="InterPro" id="IPR003660">
    <property type="entry name" value="HAMP_dom"/>
</dbReference>
<dbReference type="Pfam" id="PF02518">
    <property type="entry name" value="HATPase_c"/>
    <property type="match status" value="1"/>
</dbReference>
<accession>A0ABN0R1P7</accession>
<dbReference type="InterPro" id="IPR005467">
    <property type="entry name" value="His_kinase_dom"/>
</dbReference>
<protein>
    <recommendedName>
        <fullName evidence="3">histidine kinase</fullName>
        <ecNumber evidence="3">2.7.13.3</ecNumber>
    </recommendedName>
</protein>
<evidence type="ECO:0000256" key="5">
    <source>
        <dbReference type="ARBA" id="ARBA00022679"/>
    </source>
</evidence>
<evidence type="ECO:0000256" key="9">
    <source>
        <dbReference type="ARBA" id="ARBA00023012"/>
    </source>
</evidence>
<dbReference type="SUPFAM" id="SSF158472">
    <property type="entry name" value="HAMP domain-like"/>
    <property type="match status" value="1"/>
</dbReference>
<dbReference type="InterPro" id="IPR050428">
    <property type="entry name" value="TCS_sensor_his_kinase"/>
</dbReference>
<dbReference type="Pfam" id="PF00512">
    <property type="entry name" value="HisKA"/>
    <property type="match status" value="1"/>
</dbReference>
<dbReference type="CDD" id="cd00075">
    <property type="entry name" value="HATPase"/>
    <property type="match status" value="1"/>
</dbReference>
<dbReference type="Gene3D" id="3.30.565.10">
    <property type="entry name" value="Histidine kinase-like ATPase, C-terminal domain"/>
    <property type="match status" value="1"/>
</dbReference>
<comment type="catalytic activity">
    <reaction evidence="1">
        <text>ATP + protein L-histidine = ADP + protein N-phospho-L-histidine.</text>
        <dbReference type="EC" id="2.7.13.3"/>
    </reaction>
</comment>
<dbReference type="Pfam" id="PF00672">
    <property type="entry name" value="HAMP"/>
    <property type="match status" value="1"/>
</dbReference>
<evidence type="ECO:0000313" key="14">
    <source>
        <dbReference type="EMBL" id="EUA91082.1"/>
    </source>
</evidence>
<dbReference type="InterPro" id="IPR036890">
    <property type="entry name" value="HATPase_C_sf"/>
</dbReference>
<keyword evidence="4" id="KW-0597">Phosphoprotein</keyword>
<evidence type="ECO:0000256" key="1">
    <source>
        <dbReference type="ARBA" id="ARBA00000085"/>
    </source>
</evidence>
<dbReference type="InterPro" id="IPR036097">
    <property type="entry name" value="HisK_dim/P_sf"/>
</dbReference>
<gene>
    <name evidence="14" type="ORF">I551_2430</name>
</gene>
<evidence type="ECO:0000256" key="2">
    <source>
        <dbReference type="ARBA" id="ARBA00004236"/>
    </source>
</evidence>
<evidence type="ECO:0000313" key="15">
    <source>
        <dbReference type="Proteomes" id="UP000020681"/>
    </source>
</evidence>
<comment type="caution">
    <text evidence="14">The sequence shown here is derived from an EMBL/GenBank/DDBJ whole genome shotgun (WGS) entry which is preliminary data.</text>
</comment>
<keyword evidence="8" id="KW-1133">Transmembrane helix</keyword>
<keyword evidence="5" id="KW-0808">Transferase</keyword>
<dbReference type="SMART" id="SM00304">
    <property type="entry name" value="HAMP"/>
    <property type="match status" value="1"/>
</dbReference>
<dbReference type="PANTHER" id="PTHR45436">
    <property type="entry name" value="SENSOR HISTIDINE KINASE YKOH"/>
    <property type="match status" value="1"/>
</dbReference>
<proteinExistence type="predicted"/>
<dbReference type="EMBL" id="JAOL01000095">
    <property type="protein sequence ID" value="EUA91082.1"/>
    <property type="molecule type" value="Genomic_DNA"/>
</dbReference>
<evidence type="ECO:0000256" key="7">
    <source>
        <dbReference type="ARBA" id="ARBA00022777"/>
    </source>
</evidence>
<evidence type="ECO:0000256" key="8">
    <source>
        <dbReference type="ARBA" id="ARBA00022989"/>
    </source>
</evidence>
<evidence type="ECO:0000256" key="3">
    <source>
        <dbReference type="ARBA" id="ARBA00012438"/>
    </source>
</evidence>
<dbReference type="EC" id="2.7.13.3" evidence="3"/>
<keyword evidence="15" id="KW-1185">Reference proteome</keyword>